<keyword evidence="2" id="KW-1185">Reference proteome</keyword>
<reference evidence="1 2" key="1">
    <citation type="journal article" date="2021" name="Nat. Commun.">
        <title>Genetic determinants of endophytism in the Arabidopsis root mycobiome.</title>
        <authorList>
            <person name="Mesny F."/>
            <person name="Miyauchi S."/>
            <person name="Thiergart T."/>
            <person name="Pickel B."/>
            <person name="Atanasova L."/>
            <person name="Karlsson M."/>
            <person name="Huettel B."/>
            <person name="Barry K.W."/>
            <person name="Haridas S."/>
            <person name="Chen C."/>
            <person name="Bauer D."/>
            <person name="Andreopoulos W."/>
            <person name="Pangilinan J."/>
            <person name="LaButti K."/>
            <person name="Riley R."/>
            <person name="Lipzen A."/>
            <person name="Clum A."/>
            <person name="Drula E."/>
            <person name="Henrissat B."/>
            <person name="Kohler A."/>
            <person name="Grigoriev I.V."/>
            <person name="Martin F.M."/>
            <person name="Hacquard S."/>
        </authorList>
    </citation>
    <scope>NUCLEOTIDE SEQUENCE [LARGE SCALE GENOMIC DNA]</scope>
    <source>
        <strain evidence="1 2">MPI-CAGE-CH-0241</strain>
    </source>
</reference>
<organism evidence="1 2">
    <name type="scientific">Thelonectria olida</name>
    <dbReference type="NCBI Taxonomy" id="1576542"/>
    <lineage>
        <taxon>Eukaryota</taxon>
        <taxon>Fungi</taxon>
        <taxon>Dikarya</taxon>
        <taxon>Ascomycota</taxon>
        <taxon>Pezizomycotina</taxon>
        <taxon>Sordariomycetes</taxon>
        <taxon>Hypocreomycetidae</taxon>
        <taxon>Hypocreales</taxon>
        <taxon>Nectriaceae</taxon>
        <taxon>Thelonectria</taxon>
    </lineage>
</organism>
<dbReference type="AlphaFoldDB" id="A0A9P8VVM9"/>
<comment type="caution">
    <text evidence="1">The sequence shown here is derived from an EMBL/GenBank/DDBJ whole genome shotgun (WGS) entry which is preliminary data.</text>
</comment>
<sequence length="202" mass="23384">MSSTASTPISIDEIDGDPLAETGLTDPTLWFGFINLAQDEEFQEHRKNASDDLVCMIPRQPRNGPHWFVRTKPCKELKDYVLSSQIDTLQSWLAGINRDVCKEDSFFNALRLPEKHILDPYGIGHIAIPLFSQEKEITMICKDGRSFPLKWNPDQALYFTVVRLQAESQMTVLLIRFNYRHRGRKYNWDIYRPKGSPKEPIV</sequence>
<evidence type="ECO:0000313" key="2">
    <source>
        <dbReference type="Proteomes" id="UP000777438"/>
    </source>
</evidence>
<proteinExistence type="predicted"/>
<dbReference type="EMBL" id="JAGPYM010000025">
    <property type="protein sequence ID" value="KAH6880666.1"/>
    <property type="molecule type" value="Genomic_DNA"/>
</dbReference>
<protein>
    <submittedName>
        <fullName evidence="1">Uncharacterized protein</fullName>
    </submittedName>
</protein>
<dbReference type="Proteomes" id="UP000777438">
    <property type="component" value="Unassembled WGS sequence"/>
</dbReference>
<gene>
    <name evidence="1" type="ORF">B0T10DRAFT_551468</name>
</gene>
<accession>A0A9P8VVM9</accession>
<name>A0A9P8VVM9_9HYPO</name>
<evidence type="ECO:0000313" key="1">
    <source>
        <dbReference type="EMBL" id="KAH6880666.1"/>
    </source>
</evidence>